<keyword evidence="5 8" id="KW-1133">Transmembrane helix</keyword>
<feature type="domain" description="Ancillary SecYEG translocon subunit/Cell division coordinator CpoB TPR" evidence="9">
    <location>
        <begin position="12"/>
        <end position="203"/>
    </location>
</feature>
<comment type="subcellular location">
    <subcellularLocation>
        <location evidence="2">Cell membrane</location>
    </subcellularLocation>
    <subcellularLocation>
        <location evidence="1">Membrane</location>
        <topology evidence="1">Single-pass membrane protein</topology>
    </subcellularLocation>
</comment>
<feature type="transmembrane region" description="Helical" evidence="8">
    <location>
        <begin position="21"/>
        <end position="39"/>
    </location>
</feature>
<comment type="caution">
    <text evidence="10">The sequence shown here is derived from an EMBL/GenBank/DDBJ whole genome shotgun (WGS) entry which is preliminary data.</text>
</comment>
<evidence type="ECO:0000313" key="11">
    <source>
        <dbReference type="Proteomes" id="UP000320359"/>
    </source>
</evidence>
<dbReference type="InterPro" id="IPR026039">
    <property type="entry name" value="YfgM"/>
</dbReference>
<dbReference type="PANTHER" id="PTHR38035:SF1">
    <property type="entry name" value="ANCILLARY SECYEG TRANSLOCON SUBUNIT"/>
    <property type="match status" value="1"/>
</dbReference>
<organism evidence="10 11">
    <name type="scientific">Aliidiomarina halalkaliphila</name>
    <dbReference type="NCBI Taxonomy" id="2593535"/>
    <lineage>
        <taxon>Bacteria</taxon>
        <taxon>Pseudomonadati</taxon>
        <taxon>Pseudomonadota</taxon>
        <taxon>Gammaproteobacteria</taxon>
        <taxon>Alteromonadales</taxon>
        <taxon>Idiomarinaceae</taxon>
        <taxon>Aliidiomarina</taxon>
    </lineage>
</organism>
<gene>
    <name evidence="10" type="ORF">FM042_05685</name>
</gene>
<dbReference type="PIRSF" id="PIRSF006170">
    <property type="entry name" value="YfgM"/>
    <property type="match status" value="1"/>
</dbReference>
<dbReference type="OrthoDB" id="9789675at2"/>
<evidence type="ECO:0000256" key="8">
    <source>
        <dbReference type="SAM" id="Phobius"/>
    </source>
</evidence>
<dbReference type="GO" id="GO:0005886">
    <property type="term" value="C:plasma membrane"/>
    <property type="evidence" value="ECO:0007669"/>
    <property type="project" value="UniProtKB-SubCell"/>
</dbReference>
<evidence type="ECO:0000256" key="2">
    <source>
        <dbReference type="ARBA" id="ARBA00004236"/>
    </source>
</evidence>
<keyword evidence="11" id="KW-1185">Reference proteome</keyword>
<dbReference type="RefSeq" id="WP_143235188.1">
    <property type="nucleotide sequence ID" value="NZ_VJWL01000001.1"/>
</dbReference>
<evidence type="ECO:0000256" key="4">
    <source>
        <dbReference type="ARBA" id="ARBA00022692"/>
    </source>
</evidence>
<proteinExistence type="predicted"/>
<evidence type="ECO:0000256" key="3">
    <source>
        <dbReference type="ARBA" id="ARBA00022475"/>
    </source>
</evidence>
<evidence type="ECO:0000256" key="7">
    <source>
        <dbReference type="ARBA" id="ARBA00023186"/>
    </source>
</evidence>
<evidence type="ECO:0000256" key="5">
    <source>
        <dbReference type="ARBA" id="ARBA00022989"/>
    </source>
</evidence>
<keyword evidence="3" id="KW-1003">Cell membrane</keyword>
<dbReference type="EMBL" id="VJWL01000001">
    <property type="protein sequence ID" value="TRW50322.1"/>
    <property type="molecule type" value="Genomic_DNA"/>
</dbReference>
<evidence type="ECO:0000259" key="9">
    <source>
        <dbReference type="Pfam" id="PF09976"/>
    </source>
</evidence>
<dbReference type="Pfam" id="PF09976">
    <property type="entry name" value="TPR_21"/>
    <property type="match status" value="1"/>
</dbReference>
<dbReference type="InterPro" id="IPR018704">
    <property type="entry name" value="SecYEG/CpoB_TPR"/>
</dbReference>
<reference evidence="10 11" key="1">
    <citation type="submission" date="2019-07" db="EMBL/GenBank/DDBJ databases">
        <authorList>
            <person name="Yang M."/>
            <person name="Zhao D."/>
            <person name="Xiang H."/>
        </authorList>
    </citation>
    <scope>NUCLEOTIDE SEQUENCE [LARGE SCALE GENOMIC DNA]</scope>
    <source>
        <strain evidence="10 11">IM1326</strain>
    </source>
</reference>
<dbReference type="PANTHER" id="PTHR38035">
    <property type="entry name" value="UPF0070 PROTEIN YFGM"/>
    <property type="match status" value="1"/>
</dbReference>
<evidence type="ECO:0000256" key="6">
    <source>
        <dbReference type="ARBA" id="ARBA00023136"/>
    </source>
</evidence>
<name>A0A552X5P4_9GAMM</name>
<dbReference type="Proteomes" id="UP000320359">
    <property type="component" value="Unassembled WGS sequence"/>
</dbReference>
<keyword evidence="4 8" id="KW-0812">Transmembrane</keyword>
<evidence type="ECO:0000313" key="10">
    <source>
        <dbReference type="EMBL" id="TRW50322.1"/>
    </source>
</evidence>
<keyword evidence="6 8" id="KW-0472">Membrane</keyword>
<keyword evidence="7" id="KW-0143">Chaperone</keyword>
<accession>A0A552X5P4</accession>
<sequence length="206" mass="22142">MENEDQQVEQIKAFIKDYGPWIVAGVVLGLGSLFGWRYYQDSQVEAAQARTAVYQQVIETLQFGEDQDALARAQAITSELSGSEQGALARLYLAQHAVSAGDLDTARSELETAHAELRHEDLKSIVAMRLARIDAALEDFTSAQAWLAGIRGSAFAAGVAEIQGDIYFAQGNYSAARESYLAAADASAAGANNALQMKIDNLAGHE</sequence>
<dbReference type="GO" id="GO:0044877">
    <property type="term" value="F:protein-containing complex binding"/>
    <property type="evidence" value="ECO:0007669"/>
    <property type="project" value="InterPro"/>
</dbReference>
<protein>
    <submittedName>
        <fullName evidence="10">Tetratricopeptide repeat protein</fullName>
    </submittedName>
</protein>
<dbReference type="AlphaFoldDB" id="A0A552X5P4"/>
<evidence type="ECO:0000256" key="1">
    <source>
        <dbReference type="ARBA" id="ARBA00004167"/>
    </source>
</evidence>